<dbReference type="InterPro" id="IPR001647">
    <property type="entry name" value="HTH_TetR"/>
</dbReference>
<name>A0A5B8JBQ9_9RHOB</name>
<dbReference type="PRINTS" id="PR00455">
    <property type="entry name" value="HTHTETR"/>
</dbReference>
<feature type="DNA-binding region" description="H-T-H motif" evidence="2">
    <location>
        <begin position="44"/>
        <end position="63"/>
    </location>
</feature>
<dbReference type="EMBL" id="CP042265">
    <property type="protein sequence ID" value="QDY71540.1"/>
    <property type="molecule type" value="Genomic_DNA"/>
</dbReference>
<dbReference type="AlphaFoldDB" id="A0A5B8JBQ9"/>
<dbReference type="SUPFAM" id="SSF48498">
    <property type="entry name" value="Tetracyclin repressor-like, C-terminal domain"/>
    <property type="match status" value="1"/>
</dbReference>
<protein>
    <submittedName>
        <fullName evidence="4">TetR/AcrR family transcriptional regulator</fullName>
    </submittedName>
</protein>
<dbReference type="Pfam" id="PF17938">
    <property type="entry name" value="TetR_C_29"/>
    <property type="match status" value="1"/>
</dbReference>
<keyword evidence="5" id="KW-1185">Reference proteome</keyword>
<accession>A0A5B8JBQ9</accession>
<dbReference type="PANTHER" id="PTHR30328">
    <property type="entry name" value="TRANSCRIPTIONAL REPRESSOR"/>
    <property type="match status" value="1"/>
</dbReference>
<dbReference type="Gene3D" id="1.10.357.10">
    <property type="entry name" value="Tetracycline Repressor, domain 2"/>
    <property type="match status" value="1"/>
</dbReference>
<dbReference type="Pfam" id="PF00440">
    <property type="entry name" value="TetR_N"/>
    <property type="match status" value="1"/>
</dbReference>
<geneLocation type="plasmid" evidence="4 5">
    <name>unnamed4</name>
</geneLocation>
<evidence type="ECO:0000259" key="3">
    <source>
        <dbReference type="PROSITE" id="PS50977"/>
    </source>
</evidence>
<keyword evidence="1 2" id="KW-0238">DNA-binding</keyword>
<sequence length="219" mass="24718">MNIKAKPAKALQRVRKKRDAEGSKKAILEAALIEFSEFGHAGARVDRIAKNAGVSKPLIYDYFGDKEAIYAAALKEAYIQIREGEGELNLDQLNPPDAIRALVHFTMDHFRLKPWFISMLNTENLRGGDTIRELRGADEIQSVLVEKLRSVLARGAENGQFRSRVDPVELYIFIASLCYFPVSNKHTLRAVFKCPVDDAWLERRADEAADMLIRYLAPA</sequence>
<dbReference type="GO" id="GO:0003677">
    <property type="term" value="F:DNA binding"/>
    <property type="evidence" value="ECO:0007669"/>
    <property type="project" value="UniProtKB-UniRule"/>
</dbReference>
<dbReference type="RefSeq" id="WP_146366954.1">
    <property type="nucleotide sequence ID" value="NZ_CP042265.1"/>
</dbReference>
<dbReference type="InterPro" id="IPR050109">
    <property type="entry name" value="HTH-type_TetR-like_transc_reg"/>
</dbReference>
<reference evidence="4 5" key="1">
    <citation type="submission" date="2019-07" db="EMBL/GenBank/DDBJ databases">
        <title>Litoreibacter alkalisoli sp. nov., isolated from saline-alkaline soil.</title>
        <authorList>
            <person name="Wang S."/>
            <person name="Xu L."/>
            <person name="Xing Y.-T."/>
            <person name="Sun J.-Q."/>
        </authorList>
    </citation>
    <scope>NUCLEOTIDE SEQUENCE [LARGE SCALE GENOMIC DNA]</scope>
    <source>
        <strain evidence="4 5">LN3S51</strain>
        <plasmid evidence="4 5">unnamed4</plasmid>
    </source>
</reference>
<dbReference type="OrthoDB" id="2356263at2"/>
<dbReference type="InterPro" id="IPR036271">
    <property type="entry name" value="Tet_transcr_reg_TetR-rel_C_sf"/>
</dbReference>
<dbReference type="InterPro" id="IPR041474">
    <property type="entry name" value="NicS_C"/>
</dbReference>
<keyword evidence="4" id="KW-0614">Plasmid</keyword>
<proteinExistence type="predicted"/>
<organism evidence="4 5">
    <name type="scientific">Qingshengfaniella alkalisoli</name>
    <dbReference type="NCBI Taxonomy" id="2599296"/>
    <lineage>
        <taxon>Bacteria</taxon>
        <taxon>Pseudomonadati</taxon>
        <taxon>Pseudomonadota</taxon>
        <taxon>Alphaproteobacteria</taxon>
        <taxon>Rhodobacterales</taxon>
        <taxon>Paracoccaceae</taxon>
        <taxon>Qingshengfaniella</taxon>
    </lineage>
</organism>
<dbReference type="SUPFAM" id="SSF46689">
    <property type="entry name" value="Homeodomain-like"/>
    <property type="match status" value="1"/>
</dbReference>
<feature type="domain" description="HTH tetR-type" evidence="3">
    <location>
        <begin position="21"/>
        <end position="81"/>
    </location>
</feature>
<evidence type="ECO:0000313" key="5">
    <source>
        <dbReference type="Proteomes" id="UP000318483"/>
    </source>
</evidence>
<evidence type="ECO:0000313" key="4">
    <source>
        <dbReference type="EMBL" id="QDY71540.1"/>
    </source>
</evidence>
<dbReference type="PANTHER" id="PTHR30328:SF54">
    <property type="entry name" value="HTH-TYPE TRANSCRIPTIONAL REPRESSOR SCO4008"/>
    <property type="match status" value="1"/>
</dbReference>
<dbReference type="KEGG" id="lit:FPZ52_17855"/>
<gene>
    <name evidence="4" type="ORF">FPZ52_17855</name>
</gene>
<dbReference type="InterPro" id="IPR009057">
    <property type="entry name" value="Homeodomain-like_sf"/>
</dbReference>
<dbReference type="PROSITE" id="PS50977">
    <property type="entry name" value="HTH_TETR_2"/>
    <property type="match status" value="1"/>
</dbReference>
<dbReference type="Proteomes" id="UP000318483">
    <property type="component" value="Plasmid unnamed4"/>
</dbReference>
<evidence type="ECO:0000256" key="2">
    <source>
        <dbReference type="PROSITE-ProRule" id="PRU00335"/>
    </source>
</evidence>
<evidence type="ECO:0000256" key="1">
    <source>
        <dbReference type="ARBA" id="ARBA00023125"/>
    </source>
</evidence>